<comment type="caution">
    <text evidence="4">The sequence shown here is derived from an EMBL/GenBank/DDBJ whole genome shotgun (WGS) entry which is preliminary data.</text>
</comment>
<dbReference type="GO" id="GO:0003677">
    <property type="term" value="F:DNA binding"/>
    <property type="evidence" value="ECO:0007669"/>
    <property type="project" value="UniProtKB-KW"/>
</dbReference>
<keyword evidence="1 3" id="KW-0238">DNA-binding</keyword>
<dbReference type="PANTHER" id="PTHR43214">
    <property type="entry name" value="TWO-COMPONENT RESPONSE REGULATOR"/>
    <property type="match status" value="1"/>
</dbReference>
<dbReference type="CDD" id="cd06170">
    <property type="entry name" value="LuxR_C_like"/>
    <property type="match status" value="1"/>
</dbReference>
<reference evidence="3 6" key="3">
    <citation type="submission" date="2020-07" db="EMBL/GenBank/DDBJ databases">
        <title>Sequencing the genomes of 1000 actinobacteria strains.</title>
        <authorList>
            <person name="Klenk H.-P."/>
        </authorList>
    </citation>
    <scope>NUCLEOTIDE SEQUENCE [LARGE SCALE GENOMIC DNA]</scope>
    <source>
        <strain evidence="3 6">DSM 45278</strain>
    </source>
</reference>
<feature type="domain" description="HTH luxR-type" evidence="2">
    <location>
        <begin position="157"/>
        <end position="222"/>
    </location>
</feature>
<protein>
    <submittedName>
        <fullName evidence="3">DNA-binding NarL/FixJ family response regulator</fullName>
    </submittedName>
</protein>
<evidence type="ECO:0000256" key="1">
    <source>
        <dbReference type="ARBA" id="ARBA00023125"/>
    </source>
</evidence>
<evidence type="ECO:0000259" key="2">
    <source>
        <dbReference type="PROSITE" id="PS50043"/>
    </source>
</evidence>
<dbReference type="STRING" id="501010.NOSIN_21890"/>
<reference evidence="5" key="2">
    <citation type="submission" date="2016-08" db="EMBL/GenBank/DDBJ databases">
        <authorList>
            <person name="Tokovenko B."/>
            <person name="Kalinowski J."/>
        </authorList>
    </citation>
    <scope>NUCLEOTIDE SEQUENCE [LARGE SCALE GENOMIC DNA]</scope>
    <source>
        <strain evidence="5">UTMC102</strain>
    </source>
</reference>
<dbReference type="Proteomes" id="UP000189004">
    <property type="component" value="Unassembled WGS sequence"/>
</dbReference>
<accession>A0A1V3C5U8</accession>
<dbReference type="OrthoDB" id="9802066at2"/>
<dbReference type="Gene3D" id="3.40.50.2300">
    <property type="match status" value="1"/>
</dbReference>
<name>A0A1V3C5U8_9ACTN</name>
<dbReference type="GO" id="GO:0006355">
    <property type="term" value="P:regulation of DNA-templated transcription"/>
    <property type="evidence" value="ECO:0007669"/>
    <property type="project" value="InterPro"/>
</dbReference>
<sequence length="232" mass="25182">MTRPISLSGRRCGGVLIALHIGNEVIRQGFVAMLSSAPTRYEIAPCESLDGWPSRCPENLPRVVILACDGDRTNDIEDIAKRFGGFGSKVLLLLTRSDGSLFDSAARVPTDGFLVLDQLTTEVLDESLQKVISGDVVIPPSIAGHLLAQMRDGQGQPRMMLPELTPREEQALQLLVGGLSNKQIATRLRISQHGAKRLVANLLAKLNCKNRTMAVATALQYKLVEQDATKDA</sequence>
<dbReference type="PROSITE" id="PS50043">
    <property type="entry name" value="HTH_LUXR_2"/>
    <property type="match status" value="1"/>
</dbReference>
<dbReference type="Pfam" id="PF00196">
    <property type="entry name" value="GerE"/>
    <property type="match status" value="1"/>
</dbReference>
<dbReference type="Proteomes" id="UP000584931">
    <property type="component" value="Unassembled WGS sequence"/>
</dbReference>
<organism evidence="4 5">
    <name type="scientific">Nocardiopsis sinuspersici</name>
    <dbReference type="NCBI Taxonomy" id="501010"/>
    <lineage>
        <taxon>Bacteria</taxon>
        <taxon>Bacillati</taxon>
        <taxon>Actinomycetota</taxon>
        <taxon>Actinomycetes</taxon>
        <taxon>Streptosporangiales</taxon>
        <taxon>Nocardiopsidaceae</taxon>
        <taxon>Nocardiopsis</taxon>
    </lineage>
</organism>
<dbReference type="EMBL" id="MCOK01000001">
    <property type="protein sequence ID" value="OOC56151.1"/>
    <property type="molecule type" value="Genomic_DNA"/>
</dbReference>
<accession>A0A7Y9XBF7</accession>
<dbReference type="AlphaFoldDB" id="A0A1V3C5U8"/>
<gene>
    <name evidence="3" type="ORF">HNR06_002310</name>
    <name evidence="4" type="ORF">NOSIN_21890</name>
</gene>
<dbReference type="InterPro" id="IPR000792">
    <property type="entry name" value="Tscrpt_reg_LuxR_C"/>
</dbReference>
<dbReference type="PRINTS" id="PR00038">
    <property type="entry name" value="HTHLUXR"/>
</dbReference>
<evidence type="ECO:0000313" key="3">
    <source>
        <dbReference type="EMBL" id="NYH52721.1"/>
    </source>
</evidence>
<keyword evidence="5" id="KW-1185">Reference proteome</keyword>
<dbReference type="EMBL" id="JACCHL010000001">
    <property type="protein sequence ID" value="NYH52721.1"/>
    <property type="molecule type" value="Genomic_DNA"/>
</dbReference>
<dbReference type="SUPFAM" id="SSF46894">
    <property type="entry name" value="C-terminal effector domain of the bipartite response regulators"/>
    <property type="match status" value="1"/>
</dbReference>
<reference evidence="4" key="1">
    <citation type="submission" date="2016-08" db="EMBL/GenBank/DDBJ databases">
        <authorList>
            <person name="Seilhamer J.J."/>
        </authorList>
    </citation>
    <scope>NUCLEOTIDE SEQUENCE [LARGE SCALE GENOMIC DNA]</scope>
    <source>
        <strain evidence="4">UTMC102</strain>
    </source>
</reference>
<dbReference type="SMART" id="SM00421">
    <property type="entry name" value="HTH_LUXR"/>
    <property type="match status" value="1"/>
</dbReference>
<evidence type="ECO:0000313" key="4">
    <source>
        <dbReference type="EMBL" id="OOC56151.1"/>
    </source>
</evidence>
<dbReference type="InterPro" id="IPR016032">
    <property type="entry name" value="Sig_transdc_resp-reg_C-effctor"/>
</dbReference>
<evidence type="ECO:0000313" key="5">
    <source>
        <dbReference type="Proteomes" id="UP000189004"/>
    </source>
</evidence>
<proteinExistence type="predicted"/>
<dbReference type="InterPro" id="IPR039420">
    <property type="entry name" value="WalR-like"/>
</dbReference>
<evidence type="ECO:0000313" key="6">
    <source>
        <dbReference type="Proteomes" id="UP000584931"/>
    </source>
</evidence>
<dbReference type="RefSeq" id="WP_077692588.1">
    <property type="nucleotide sequence ID" value="NZ_JACCHL010000001.1"/>
</dbReference>